<dbReference type="EMBL" id="MU006780">
    <property type="protein sequence ID" value="KAF2642905.1"/>
    <property type="molecule type" value="Genomic_DNA"/>
</dbReference>
<evidence type="ECO:0000313" key="2">
    <source>
        <dbReference type="EMBL" id="KAF2642905.1"/>
    </source>
</evidence>
<dbReference type="AlphaFoldDB" id="A0A6A6S5L9"/>
<reference evidence="2" key="1">
    <citation type="journal article" date="2020" name="Stud. Mycol.">
        <title>101 Dothideomycetes genomes: a test case for predicting lifestyles and emergence of pathogens.</title>
        <authorList>
            <person name="Haridas S."/>
            <person name="Albert R."/>
            <person name="Binder M."/>
            <person name="Bloem J."/>
            <person name="Labutti K."/>
            <person name="Salamov A."/>
            <person name="Andreopoulos B."/>
            <person name="Baker S."/>
            <person name="Barry K."/>
            <person name="Bills G."/>
            <person name="Bluhm B."/>
            <person name="Cannon C."/>
            <person name="Castanera R."/>
            <person name="Culley D."/>
            <person name="Daum C."/>
            <person name="Ezra D."/>
            <person name="Gonzalez J."/>
            <person name="Henrissat B."/>
            <person name="Kuo A."/>
            <person name="Liang C."/>
            <person name="Lipzen A."/>
            <person name="Lutzoni F."/>
            <person name="Magnuson J."/>
            <person name="Mondo S."/>
            <person name="Nolan M."/>
            <person name="Ohm R."/>
            <person name="Pangilinan J."/>
            <person name="Park H.-J."/>
            <person name="Ramirez L."/>
            <person name="Alfaro M."/>
            <person name="Sun H."/>
            <person name="Tritt A."/>
            <person name="Yoshinaga Y."/>
            <person name="Zwiers L.-H."/>
            <person name="Turgeon B."/>
            <person name="Goodwin S."/>
            <person name="Spatafora J."/>
            <person name="Crous P."/>
            <person name="Grigoriev I."/>
        </authorList>
    </citation>
    <scope>NUCLEOTIDE SEQUENCE</scope>
    <source>
        <strain evidence="2">CBS 473.64</strain>
    </source>
</reference>
<dbReference type="Proteomes" id="UP000799753">
    <property type="component" value="Unassembled WGS sequence"/>
</dbReference>
<accession>A0A6A6S5L9</accession>
<proteinExistence type="predicted"/>
<name>A0A6A6S5L9_9PLEO</name>
<keyword evidence="3" id="KW-1185">Reference proteome</keyword>
<protein>
    <submittedName>
        <fullName evidence="2">Uncharacterized protein</fullName>
    </submittedName>
</protein>
<organism evidence="2 3">
    <name type="scientific">Massarina eburnea CBS 473.64</name>
    <dbReference type="NCBI Taxonomy" id="1395130"/>
    <lineage>
        <taxon>Eukaryota</taxon>
        <taxon>Fungi</taxon>
        <taxon>Dikarya</taxon>
        <taxon>Ascomycota</taxon>
        <taxon>Pezizomycotina</taxon>
        <taxon>Dothideomycetes</taxon>
        <taxon>Pleosporomycetidae</taxon>
        <taxon>Pleosporales</taxon>
        <taxon>Massarineae</taxon>
        <taxon>Massarinaceae</taxon>
        <taxon>Massarina</taxon>
    </lineage>
</organism>
<evidence type="ECO:0000313" key="3">
    <source>
        <dbReference type="Proteomes" id="UP000799753"/>
    </source>
</evidence>
<gene>
    <name evidence="2" type="ORF">P280DRAFT_240165</name>
</gene>
<sequence length="63" mass="6896">MAVVSPSLFREVSGRRSPPARASQEYGQYAGTGQRPASQDKLGLGTERPSYNSLHRLGLGRHR</sequence>
<feature type="region of interest" description="Disordered" evidence="1">
    <location>
        <begin position="1"/>
        <end position="63"/>
    </location>
</feature>
<evidence type="ECO:0000256" key="1">
    <source>
        <dbReference type="SAM" id="MobiDB-lite"/>
    </source>
</evidence>